<keyword evidence="3" id="KW-0813">Transport</keyword>
<evidence type="ECO:0000256" key="4">
    <source>
        <dbReference type="ARBA" id="ARBA00022452"/>
    </source>
</evidence>
<dbReference type="RefSeq" id="WP_301192202.1">
    <property type="nucleotide sequence ID" value="NZ_JAPDPJ010000060.1"/>
</dbReference>
<accession>A0AAE3M7L2</accession>
<dbReference type="Gene3D" id="1.20.1600.10">
    <property type="entry name" value="Outer membrane efflux proteins (OEP)"/>
    <property type="match status" value="1"/>
</dbReference>
<sequence>MFIKNLRLLLLLSFVPLSTYVNSQQVLSLQQALETAFTSSPRMKEVRLSLEQSEQNLKASRAALKSNFSLNFTPLEYSKTREFNSQLSQWYTVEDYTSLGNLSIAQPILLTDGQISLNNTFSYVENTSTSSMGTSGFDGFTNSLSLRLDQPLFTYNRTKQELKSLELAYENASLNYALQLLSVENTVTQAFYRVYQSQMQYHVAREEYENRIKSHEIIKNKVEGGLVAREELYQSELDLLSSKSSMQNAEVTFENNKDNFKQMLGISLDDEIMVLADISVFPVDIDLKTAIDNGLKSRMEIRQREIDIEEGQFALIRTNAENEFKGELSVSLGLFGQNEDLSNVFQDQTNSQGISFGLTVPLWDWGEKKAKLKAAKASLEMSQNNYDDEIIDIRLNIRQVYRSLNNLLIQIEISRKTVENAELTYEINLEKYQNGDLTSMDLNLVQNQLTQSKNDLTNAIIDYKLELLNMKIQSMYDFEKDESVTPQLSPNKK</sequence>
<proteinExistence type="inferred from homology"/>
<dbReference type="InterPro" id="IPR003423">
    <property type="entry name" value="OMP_efflux"/>
</dbReference>
<dbReference type="GO" id="GO:1990281">
    <property type="term" value="C:efflux pump complex"/>
    <property type="evidence" value="ECO:0007669"/>
    <property type="project" value="TreeGrafter"/>
</dbReference>
<dbReference type="Proteomes" id="UP001209229">
    <property type="component" value="Unassembled WGS sequence"/>
</dbReference>
<dbReference type="EMBL" id="JAPDPJ010000060">
    <property type="protein sequence ID" value="MCW3788644.1"/>
    <property type="molecule type" value="Genomic_DNA"/>
</dbReference>
<protein>
    <submittedName>
        <fullName evidence="9">TolC family protein</fullName>
    </submittedName>
</protein>
<feature type="chain" id="PRO_5041950578" evidence="8">
    <location>
        <begin position="24"/>
        <end position="493"/>
    </location>
</feature>
<keyword evidence="10" id="KW-1185">Reference proteome</keyword>
<evidence type="ECO:0000256" key="8">
    <source>
        <dbReference type="SAM" id="SignalP"/>
    </source>
</evidence>
<comment type="similarity">
    <text evidence="2">Belongs to the outer membrane factor (OMF) (TC 1.B.17) family.</text>
</comment>
<evidence type="ECO:0000256" key="3">
    <source>
        <dbReference type="ARBA" id="ARBA00022448"/>
    </source>
</evidence>
<dbReference type="PANTHER" id="PTHR30026">
    <property type="entry name" value="OUTER MEMBRANE PROTEIN TOLC"/>
    <property type="match status" value="1"/>
</dbReference>
<evidence type="ECO:0000313" key="9">
    <source>
        <dbReference type="EMBL" id="MCW3788644.1"/>
    </source>
</evidence>
<evidence type="ECO:0000256" key="6">
    <source>
        <dbReference type="ARBA" id="ARBA00023136"/>
    </source>
</evidence>
<feature type="signal peptide" evidence="8">
    <location>
        <begin position="1"/>
        <end position="23"/>
    </location>
</feature>
<gene>
    <name evidence="9" type="ORF">OM075_19400</name>
</gene>
<dbReference type="Pfam" id="PF02321">
    <property type="entry name" value="OEP"/>
    <property type="match status" value="2"/>
</dbReference>
<dbReference type="PANTHER" id="PTHR30026:SF20">
    <property type="entry name" value="OUTER MEMBRANE PROTEIN TOLC"/>
    <property type="match status" value="1"/>
</dbReference>
<evidence type="ECO:0000256" key="1">
    <source>
        <dbReference type="ARBA" id="ARBA00004442"/>
    </source>
</evidence>
<evidence type="ECO:0000256" key="5">
    <source>
        <dbReference type="ARBA" id="ARBA00022692"/>
    </source>
</evidence>
<name>A0AAE3M7L2_9BACT</name>
<evidence type="ECO:0000256" key="7">
    <source>
        <dbReference type="ARBA" id="ARBA00023237"/>
    </source>
</evidence>
<comment type="caution">
    <text evidence="9">The sequence shown here is derived from an EMBL/GenBank/DDBJ whole genome shotgun (WGS) entry which is preliminary data.</text>
</comment>
<keyword evidence="7" id="KW-0998">Cell outer membrane</keyword>
<evidence type="ECO:0000313" key="10">
    <source>
        <dbReference type="Proteomes" id="UP001209229"/>
    </source>
</evidence>
<dbReference type="GO" id="GO:0009279">
    <property type="term" value="C:cell outer membrane"/>
    <property type="evidence" value="ECO:0007669"/>
    <property type="project" value="UniProtKB-SubCell"/>
</dbReference>
<keyword evidence="5" id="KW-0812">Transmembrane</keyword>
<keyword evidence="6" id="KW-0472">Membrane</keyword>
<organism evidence="9 10">
    <name type="scientific">Plebeiibacterium sediminum</name>
    <dbReference type="NCBI Taxonomy" id="2992112"/>
    <lineage>
        <taxon>Bacteria</taxon>
        <taxon>Pseudomonadati</taxon>
        <taxon>Bacteroidota</taxon>
        <taxon>Bacteroidia</taxon>
        <taxon>Marinilabiliales</taxon>
        <taxon>Marinilabiliaceae</taxon>
        <taxon>Plebeiibacterium</taxon>
    </lineage>
</organism>
<evidence type="ECO:0000256" key="2">
    <source>
        <dbReference type="ARBA" id="ARBA00007613"/>
    </source>
</evidence>
<dbReference type="SUPFAM" id="SSF56954">
    <property type="entry name" value="Outer membrane efflux proteins (OEP)"/>
    <property type="match status" value="1"/>
</dbReference>
<keyword evidence="4" id="KW-1134">Transmembrane beta strand</keyword>
<dbReference type="GO" id="GO:0015288">
    <property type="term" value="F:porin activity"/>
    <property type="evidence" value="ECO:0007669"/>
    <property type="project" value="TreeGrafter"/>
</dbReference>
<dbReference type="AlphaFoldDB" id="A0AAE3M7L2"/>
<dbReference type="GO" id="GO:0015562">
    <property type="term" value="F:efflux transmembrane transporter activity"/>
    <property type="evidence" value="ECO:0007669"/>
    <property type="project" value="InterPro"/>
</dbReference>
<reference evidence="9" key="1">
    <citation type="submission" date="2022-10" db="EMBL/GenBank/DDBJ databases">
        <authorList>
            <person name="Yu W.X."/>
        </authorList>
    </citation>
    <scope>NUCLEOTIDE SEQUENCE</scope>
    <source>
        <strain evidence="9">AAT</strain>
    </source>
</reference>
<dbReference type="InterPro" id="IPR051906">
    <property type="entry name" value="TolC-like"/>
</dbReference>
<keyword evidence="8" id="KW-0732">Signal</keyword>
<comment type="subcellular location">
    <subcellularLocation>
        <location evidence="1">Cell outer membrane</location>
    </subcellularLocation>
</comment>